<dbReference type="PROSITE" id="PS01195">
    <property type="entry name" value="PEPT_TRNA_HYDROL_1"/>
    <property type="match status" value="1"/>
</dbReference>
<comment type="catalytic activity">
    <reaction evidence="7 8">
        <text>an N-acyl-L-alpha-aminoacyl-tRNA + H2O = an N-acyl-L-amino acid + a tRNA + H(+)</text>
        <dbReference type="Rhea" id="RHEA:54448"/>
        <dbReference type="Rhea" id="RHEA-COMP:10123"/>
        <dbReference type="Rhea" id="RHEA-COMP:13883"/>
        <dbReference type="ChEBI" id="CHEBI:15377"/>
        <dbReference type="ChEBI" id="CHEBI:15378"/>
        <dbReference type="ChEBI" id="CHEBI:59874"/>
        <dbReference type="ChEBI" id="CHEBI:78442"/>
        <dbReference type="ChEBI" id="CHEBI:138191"/>
        <dbReference type="EC" id="3.1.1.29"/>
    </reaction>
</comment>
<comment type="subunit">
    <text evidence="7">Monomer.</text>
</comment>
<feature type="site" description="Stabilizes the basic form of H active site to accept a proton" evidence="7">
    <location>
        <position position="91"/>
    </location>
</feature>
<evidence type="ECO:0000256" key="2">
    <source>
        <dbReference type="ARBA" id="ARBA00022555"/>
    </source>
</evidence>
<dbReference type="CDD" id="cd00462">
    <property type="entry name" value="PTH"/>
    <property type="match status" value="1"/>
</dbReference>
<dbReference type="Gene3D" id="3.40.50.1470">
    <property type="entry name" value="Peptidyl-tRNA hydrolase"/>
    <property type="match status" value="1"/>
</dbReference>
<evidence type="ECO:0000256" key="7">
    <source>
        <dbReference type="HAMAP-Rule" id="MF_00083"/>
    </source>
</evidence>
<evidence type="ECO:0000256" key="9">
    <source>
        <dbReference type="RuleBase" id="RU004320"/>
    </source>
</evidence>
<dbReference type="InterPro" id="IPR001328">
    <property type="entry name" value="Pept_tRNA_hydro"/>
</dbReference>
<dbReference type="GO" id="GO:0005737">
    <property type="term" value="C:cytoplasm"/>
    <property type="evidence" value="ECO:0007669"/>
    <property type="project" value="UniProtKB-SubCell"/>
</dbReference>
<accession>A0A1F6VLI8</accession>
<feature type="binding site" evidence="7">
    <location>
        <position position="66"/>
    </location>
    <ligand>
        <name>tRNA</name>
        <dbReference type="ChEBI" id="CHEBI:17843"/>
    </ligand>
</feature>
<keyword evidence="3 7" id="KW-0378">Hydrolase</keyword>
<evidence type="ECO:0000256" key="5">
    <source>
        <dbReference type="ARBA" id="ARBA00038063"/>
    </source>
</evidence>
<comment type="similarity">
    <text evidence="5 7 9">Belongs to the PTH family.</text>
</comment>
<dbReference type="STRING" id="1801743.A2824_01035"/>
<dbReference type="PANTHER" id="PTHR17224">
    <property type="entry name" value="PEPTIDYL-TRNA HYDROLASE"/>
    <property type="match status" value="1"/>
</dbReference>
<dbReference type="EMBL" id="MFTT01000004">
    <property type="protein sequence ID" value="OGI70530.1"/>
    <property type="molecule type" value="Genomic_DNA"/>
</dbReference>
<evidence type="ECO:0000256" key="3">
    <source>
        <dbReference type="ARBA" id="ARBA00022801"/>
    </source>
</evidence>
<reference evidence="10 11" key="1">
    <citation type="journal article" date="2016" name="Nat. Commun.">
        <title>Thousands of microbial genomes shed light on interconnected biogeochemical processes in an aquifer system.</title>
        <authorList>
            <person name="Anantharaman K."/>
            <person name="Brown C.T."/>
            <person name="Hug L.A."/>
            <person name="Sharon I."/>
            <person name="Castelle C.J."/>
            <person name="Probst A.J."/>
            <person name="Thomas B.C."/>
            <person name="Singh A."/>
            <person name="Wilkins M.J."/>
            <person name="Karaoz U."/>
            <person name="Brodie E.L."/>
            <person name="Williams K.H."/>
            <person name="Hubbard S.S."/>
            <person name="Banfield J.F."/>
        </authorList>
    </citation>
    <scope>NUCLEOTIDE SEQUENCE [LARGE SCALE GENOMIC DNA]</scope>
</reference>
<evidence type="ECO:0000256" key="8">
    <source>
        <dbReference type="RuleBase" id="RU000673"/>
    </source>
</evidence>
<keyword evidence="7" id="KW-0963">Cytoplasm</keyword>
<protein>
    <recommendedName>
        <fullName evidence="6 7">Peptidyl-tRNA hydrolase</fullName>
        <shortName evidence="7">Pth</shortName>
        <ecNumber evidence="1 7">3.1.1.29</ecNumber>
    </recommendedName>
</protein>
<gene>
    <name evidence="7" type="primary">pth</name>
    <name evidence="10" type="ORF">A2824_01035</name>
</gene>
<evidence type="ECO:0000256" key="6">
    <source>
        <dbReference type="ARBA" id="ARBA00050038"/>
    </source>
</evidence>
<evidence type="ECO:0000256" key="1">
    <source>
        <dbReference type="ARBA" id="ARBA00013260"/>
    </source>
</evidence>
<keyword evidence="4 7" id="KW-0694">RNA-binding</keyword>
<dbReference type="PANTHER" id="PTHR17224:SF1">
    <property type="entry name" value="PEPTIDYL-TRNA HYDROLASE"/>
    <property type="match status" value="1"/>
</dbReference>
<dbReference type="GO" id="GO:0000049">
    <property type="term" value="F:tRNA binding"/>
    <property type="evidence" value="ECO:0007669"/>
    <property type="project" value="UniProtKB-UniRule"/>
</dbReference>
<dbReference type="InterPro" id="IPR036416">
    <property type="entry name" value="Pept_tRNA_hydro_sf"/>
</dbReference>
<name>A0A1F6VLI8_9BACT</name>
<feature type="binding site" evidence="7">
    <location>
        <position position="64"/>
    </location>
    <ligand>
        <name>tRNA</name>
        <dbReference type="ChEBI" id="CHEBI:17843"/>
    </ligand>
</feature>
<feature type="binding site" evidence="7">
    <location>
        <position position="14"/>
    </location>
    <ligand>
        <name>tRNA</name>
        <dbReference type="ChEBI" id="CHEBI:17843"/>
    </ligand>
</feature>
<dbReference type="NCBIfam" id="TIGR00447">
    <property type="entry name" value="pth"/>
    <property type="match status" value="1"/>
</dbReference>
<dbReference type="AlphaFoldDB" id="A0A1F6VLI8"/>
<dbReference type="InterPro" id="IPR018171">
    <property type="entry name" value="Pept_tRNA_hydro_CS"/>
</dbReference>
<feature type="site" description="Discriminates between blocked and unblocked aminoacyl-tRNA" evidence="7">
    <location>
        <position position="9"/>
    </location>
</feature>
<dbReference type="HAMAP" id="MF_00083">
    <property type="entry name" value="Pept_tRNA_hydro_bact"/>
    <property type="match status" value="1"/>
</dbReference>
<dbReference type="GO" id="GO:0004045">
    <property type="term" value="F:peptidyl-tRNA hydrolase activity"/>
    <property type="evidence" value="ECO:0007669"/>
    <property type="project" value="UniProtKB-UniRule"/>
</dbReference>
<comment type="function">
    <text evidence="7">Catalyzes the release of premature peptidyl moieties from peptidyl-tRNA molecules trapped in stalled 50S ribosomal subunits, and thus maintains levels of free tRNAs and 50S ribosomes.</text>
</comment>
<evidence type="ECO:0000256" key="4">
    <source>
        <dbReference type="ARBA" id="ARBA00022884"/>
    </source>
</evidence>
<keyword evidence="2 7" id="KW-0820">tRNA-binding</keyword>
<organism evidence="10 11">
    <name type="scientific">Candidatus Nomurabacteria bacterium RIFCSPHIGHO2_01_FULL_42_16</name>
    <dbReference type="NCBI Taxonomy" id="1801743"/>
    <lineage>
        <taxon>Bacteria</taxon>
        <taxon>Candidatus Nomuraibacteriota</taxon>
    </lineage>
</organism>
<sequence>MFIIVGLGNPGEEYKNTRHNTGWIMLDFMLGKKIEWKESSGTKLLYYKDSIGGKPIEYIKPTTFMNNSGIAVTYVKEKHKLNLKDIVIIYDDIDLPIGKMKISYDKSSGGHRGLESIIKKLKSREFLRIRIGITPATPSGKVKKPKGEKAVLKYILGEFKPKEVEILKKLSKKVNEALETFISEGKDKTMSIYNQ</sequence>
<comment type="caution">
    <text evidence="10">The sequence shown here is derived from an EMBL/GenBank/DDBJ whole genome shotgun (WGS) entry which is preliminary data.</text>
</comment>
<dbReference type="Proteomes" id="UP000178059">
    <property type="component" value="Unassembled WGS sequence"/>
</dbReference>
<dbReference type="EC" id="3.1.1.29" evidence="1 7"/>
<dbReference type="Pfam" id="PF01195">
    <property type="entry name" value="Pept_tRNA_hydro"/>
    <property type="match status" value="1"/>
</dbReference>
<comment type="subcellular location">
    <subcellularLocation>
        <location evidence="7">Cytoplasm</location>
    </subcellularLocation>
</comment>
<dbReference type="GO" id="GO:0006515">
    <property type="term" value="P:protein quality control for misfolded or incompletely synthesized proteins"/>
    <property type="evidence" value="ECO:0007669"/>
    <property type="project" value="UniProtKB-UniRule"/>
</dbReference>
<evidence type="ECO:0000313" key="11">
    <source>
        <dbReference type="Proteomes" id="UP000178059"/>
    </source>
</evidence>
<dbReference type="GO" id="GO:0072344">
    <property type="term" value="P:rescue of stalled ribosome"/>
    <property type="evidence" value="ECO:0007669"/>
    <property type="project" value="UniProtKB-UniRule"/>
</dbReference>
<evidence type="ECO:0000313" key="10">
    <source>
        <dbReference type="EMBL" id="OGI70530.1"/>
    </source>
</evidence>
<feature type="active site" description="Proton acceptor" evidence="7">
    <location>
        <position position="19"/>
    </location>
</feature>
<comment type="caution">
    <text evidence="7">Lacks conserved residue(s) required for the propagation of feature annotation.</text>
</comment>
<proteinExistence type="inferred from homology"/>
<comment type="function">
    <text evidence="7">Hydrolyzes ribosome-free peptidyl-tRNAs (with 1 or more amino acids incorporated), which drop off the ribosome during protein synthesis, or as a result of ribosome stalling.</text>
</comment>
<dbReference type="SUPFAM" id="SSF53178">
    <property type="entry name" value="Peptidyl-tRNA hydrolase-like"/>
    <property type="match status" value="1"/>
</dbReference>